<protein>
    <submittedName>
        <fullName evidence="1">5-carboxymethyl-2-hydroxymuconate isomerase</fullName>
    </submittedName>
</protein>
<name>A0A2T7UWP2_9RHOB</name>
<evidence type="ECO:0000313" key="2">
    <source>
        <dbReference type="Proteomes" id="UP000244810"/>
    </source>
</evidence>
<dbReference type="PANTHER" id="PTHR37950">
    <property type="entry name" value="4-HYDROXYPHENYLACETATE CATABOLISM PROTEIN"/>
    <property type="match status" value="1"/>
</dbReference>
<evidence type="ECO:0000313" key="1">
    <source>
        <dbReference type="EMBL" id="PVE48996.1"/>
    </source>
</evidence>
<dbReference type="Proteomes" id="UP000244810">
    <property type="component" value="Unassembled WGS sequence"/>
</dbReference>
<keyword evidence="2" id="KW-1185">Reference proteome</keyword>
<dbReference type="InterPro" id="IPR004220">
    <property type="entry name" value="5-COMe_2-OHmuconate_Isoase"/>
</dbReference>
<proteinExistence type="predicted"/>
<organism evidence="1 2">
    <name type="scientific">Pararhodobacter aggregans</name>
    <dbReference type="NCBI Taxonomy" id="404875"/>
    <lineage>
        <taxon>Bacteria</taxon>
        <taxon>Pseudomonadati</taxon>
        <taxon>Pseudomonadota</taxon>
        <taxon>Alphaproteobacteria</taxon>
        <taxon>Rhodobacterales</taxon>
        <taxon>Paracoccaceae</taxon>
        <taxon>Pararhodobacter</taxon>
    </lineage>
</organism>
<dbReference type="PANTHER" id="PTHR37950:SF1">
    <property type="entry name" value="4-HYDROXYPHENYLACETATE CATABOLISM PROTEIN"/>
    <property type="match status" value="1"/>
</dbReference>
<dbReference type="AlphaFoldDB" id="A0A2T7UWP2"/>
<dbReference type="CDD" id="cd00580">
    <property type="entry name" value="CHMI"/>
    <property type="match status" value="1"/>
</dbReference>
<dbReference type="InterPro" id="IPR014347">
    <property type="entry name" value="Tautomerase/MIF_sf"/>
</dbReference>
<comment type="caution">
    <text evidence="1">The sequence shown here is derived from an EMBL/GenBank/DDBJ whole genome shotgun (WGS) entry which is preliminary data.</text>
</comment>
<dbReference type="EMBL" id="QDDR01000001">
    <property type="protein sequence ID" value="PVE48996.1"/>
    <property type="molecule type" value="Genomic_DNA"/>
</dbReference>
<dbReference type="SUPFAM" id="SSF55331">
    <property type="entry name" value="Tautomerase/MIF"/>
    <property type="match status" value="1"/>
</dbReference>
<keyword evidence="1" id="KW-0413">Isomerase</keyword>
<reference evidence="1 2" key="1">
    <citation type="journal article" date="2011" name="Syst. Appl. Microbiol.">
        <title>Defluviimonas denitrificans gen. nov., sp. nov., and Pararhodobacter aggregans gen. nov., sp. nov., non-phototrophic Rhodobacteraceae from the biofilter of a marine aquaculture.</title>
        <authorList>
            <person name="Foesel B.U."/>
            <person name="Drake H.L."/>
            <person name="Schramm A."/>
        </authorList>
    </citation>
    <scope>NUCLEOTIDE SEQUENCE [LARGE SCALE GENOMIC DNA]</scope>
    <source>
        <strain evidence="1 2">D1-19</strain>
    </source>
</reference>
<dbReference type="GO" id="GO:0008704">
    <property type="term" value="F:5-carboxymethyl-2-hydroxymuconate delta-isomerase activity"/>
    <property type="evidence" value="ECO:0007669"/>
    <property type="project" value="InterPro"/>
</dbReference>
<dbReference type="Pfam" id="PF02962">
    <property type="entry name" value="CHMI"/>
    <property type="match status" value="1"/>
</dbReference>
<gene>
    <name evidence="1" type="ORF">DDE23_00890</name>
</gene>
<dbReference type="OrthoDB" id="9814215at2"/>
<sequence>MPHLSIEYSRNLDTRLDMPGFLRVLRDAAVATGVFPPAGIRVRAFAADHVLIADGDPRHGFIDIAIRLRGGRSPEDKARATAAIFAAAEAFCAEDLVANSLMLSLEMRDIDPGLSPKTSSIRRFLPKDMQA</sequence>
<dbReference type="Gene3D" id="3.30.429.10">
    <property type="entry name" value="Macrophage Migration Inhibitory Factor"/>
    <property type="match status" value="1"/>
</dbReference>
<dbReference type="RefSeq" id="WP_107749502.1">
    <property type="nucleotide sequence ID" value="NZ_QBKF01000001.1"/>
</dbReference>
<accession>A0A2T7UWP2</accession>